<proteinExistence type="predicted"/>
<reference evidence="5 6" key="1">
    <citation type="submission" date="2019-03" db="EMBL/GenBank/DDBJ databases">
        <authorList>
            <person name="Gaulin E."/>
            <person name="Dumas B."/>
        </authorList>
    </citation>
    <scope>NUCLEOTIDE SEQUENCE [LARGE SCALE GENOMIC DNA]</scope>
    <source>
        <strain evidence="5">CBS 568.67</strain>
    </source>
</reference>
<organism evidence="5 6">
    <name type="scientific">Aphanomyces stellatus</name>
    <dbReference type="NCBI Taxonomy" id="120398"/>
    <lineage>
        <taxon>Eukaryota</taxon>
        <taxon>Sar</taxon>
        <taxon>Stramenopiles</taxon>
        <taxon>Oomycota</taxon>
        <taxon>Saprolegniomycetes</taxon>
        <taxon>Saprolegniales</taxon>
        <taxon>Verrucalvaceae</taxon>
        <taxon>Aphanomyces</taxon>
    </lineage>
</organism>
<feature type="region of interest" description="Disordered" evidence="1">
    <location>
        <begin position="427"/>
        <end position="455"/>
    </location>
</feature>
<name>A0A485KCN2_9STRA</name>
<evidence type="ECO:0000256" key="3">
    <source>
        <dbReference type="SAM" id="SignalP"/>
    </source>
</evidence>
<feature type="transmembrane region" description="Helical" evidence="2">
    <location>
        <begin position="483"/>
        <end position="503"/>
    </location>
</feature>
<dbReference type="EMBL" id="VJMH01000274">
    <property type="protein sequence ID" value="KAF0717266.1"/>
    <property type="molecule type" value="Genomic_DNA"/>
</dbReference>
<evidence type="ECO:0000256" key="1">
    <source>
        <dbReference type="SAM" id="MobiDB-lite"/>
    </source>
</evidence>
<keyword evidence="6" id="KW-1185">Reference proteome</keyword>
<gene>
    <name evidence="5" type="primary">Aste57867_2393</name>
    <name evidence="4" type="ORF">As57867_002387</name>
    <name evidence="5" type="ORF">ASTE57867_2393</name>
</gene>
<feature type="signal peptide" evidence="3">
    <location>
        <begin position="1"/>
        <end position="28"/>
    </location>
</feature>
<reference evidence="4" key="2">
    <citation type="submission" date="2019-06" db="EMBL/GenBank/DDBJ databases">
        <title>Genomics analysis of Aphanomyces spp. identifies a new class of oomycete effector associated with host adaptation.</title>
        <authorList>
            <person name="Gaulin E."/>
        </authorList>
    </citation>
    <scope>NUCLEOTIDE SEQUENCE</scope>
    <source>
        <strain evidence="4">CBS 578.67</strain>
    </source>
</reference>
<dbReference type="Pfam" id="PF11397">
    <property type="entry name" value="GlcNAc"/>
    <property type="match status" value="1"/>
</dbReference>
<protein>
    <submittedName>
        <fullName evidence="5">Aste57867_2393 protein</fullName>
    </submittedName>
</protein>
<dbReference type="AlphaFoldDB" id="A0A485KCN2"/>
<evidence type="ECO:0000256" key="2">
    <source>
        <dbReference type="SAM" id="Phobius"/>
    </source>
</evidence>
<sequence>MLVPTFSPTMQRAVAFLLASFLSPFIAAATHRQHYGGFPEHVFDPLNQNAPADQSPLRPPPPRVPDVFDIFVGISAFRDGVRCGYSLFTAFANADHPNRVFVGVVDQTNAGDAACLDEYCKLAAAHWPDDEAEGGTCKFKDHVRIDARAATASRGPVVARHEQQQLIQDEEFCLQIDAHSKFLDHWDTELVRDWSRAQNEMAVLTTYPLPFEYMGPGETIPIQKASFLCDYIPRATPRDVPVIRGWSLIEYAETPQMSALWGGCLSFSKCHAETRVPVDKHMTWVFWGEEYLRSHQLWTQGYDLYAPSRHGSVVFHNWSTDAAKKSFAENQDNTAVHATERESSYNRLRMMLKLPFEGPVDATEVEIYNAPSVRTTDQFLAFSGISQTNVSADHHNCHHQLHWVPYAVPEIVEQFLPGWHMRPPSNYGLRNVPESDDPESDDKRQDDDDEHPHNNNASTVKILALLESMHHQMQTQKSQLGDYYLVLGGIFVVSGLVAFRTIYGRPTHRRLENVATV</sequence>
<dbReference type="OrthoDB" id="76265at2759"/>
<evidence type="ECO:0000313" key="6">
    <source>
        <dbReference type="Proteomes" id="UP000332933"/>
    </source>
</evidence>
<accession>A0A485KCN2</accession>
<keyword evidence="2" id="KW-0472">Membrane</keyword>
<dbReference type="PANTHER" id="PTHR34496:SF6">
    <property type="entry name" value="GLYCOSYLTRANSFERASE 2-LIKE DOMAIN-CONTAINING PROTEIN"/>
    <property type="match status" value="1"/>
</dbReference>
<keyword evidence="2" id="KW-0812">Transmembrane</keyword>
<dbReference type="PANTHER" id="PTHR34496">
    <property type="entry name" value="GLCNAC TRANSFERASE-RELATED"/>
    <property type="match status" value="1"/>
</dbReference>
<feature type="compositionally biased region" description="Basic and acidic residues" evidence="1">
    <location>
        <begin position="441"/>
        <end position="453"/>
    </location>
</feature>
<evidence type="ECO:0000313" key="5">
    <source>
        <dbReference type="EMBL" id="VFT79594.1"/>
    </source>
</evidence>
<keyword evidence="3" id="KW-0732">Signal</keyword>
<dbReference type="Proteomes" id="UP000332933">
    <property type="component" value="Unassembled WGS sequence"/>
</dbReference>
<keyword evidence="2" id="KW-1133">Transmembrane helix</keyword>
<feature type="chain" id="PRO_5036355386" evidence="3">
    <location>
        <begin position="29"/>
        <end position="517"/>
    </location>
</feature>
<evidence type="ECO:0000313" key="4">
    <source>
        <dbReference type="EMBL" id="KAF0717266.1"/>
    </source>
</evidence>
<dbReference type="EMBL" id="CAADRA010000274">
    <property type="protein sequence ID" value="VFT79594.1"/>
    <property type="molecule type" value="Genomic_DNA"/>
</dbReference>
<dbReference type="InterPro" id="IPR021067">
    <property type="entry name" value="Glycosyltransferase"/>
</dbReference>